<dbReference type="OrthoDB" id="2019572at2759"/>
<evidence type="ECO:0000313" key="1">
    <source>
        <dbReference type="EMBL" id="CAF95647.1"/>
    </source>
</evidence>
<dbReference type="PANTHER" id="PTHR19297:SF178">
    <property type="entry name" value="BETA-1,3-GALACTOSYL-O-GLYCOSYL-GLYCOPROTEIN BETA-1,6-N-ACETYLGLUCOSAMINYLTRANSFERASE 7"/>
    <property type="match status" value="1"/>
</dbReference>
<dbReference type="EMBL" id="CAAE01013852">
    <property type="protein sequence ID" value="CAF95647.1"/>
    <property type="molecule type" value="Genomic_DNA"/>
</dbReference>
<name>Q4SUN5_TETNG</name>
<reference evidence="1" key="1">
    <citation type="journal article" date="2004" name="Nature">
        <title>Genome duplication in the teleost fish Tetraodon nigroviridis reveals the early vertebrate proto-karyotype.</title>
        <authorList>
            <person name="Jaillon O."/>
            <person name="Aury J.-M."/>
            <person name="Brunet F."/>
            <person name="Petit J.-L."/>
            <person name="Stange-Thomann N."/>
            <person name="Mauceli E."/>
            <person name="Bouneau L."/>
            <person name="Fischer C."/>
            <person name="Ozouf-Costaz C."/>
            <person name="Bernot A."/>
            <person name="Nicaud S."/>
            <person name="Jaffe D."/>
            <person name="Fisher S."/>
            <person name="Lutfalla G."/>
            <person name="Dossat C."/>
            <person name="Segurens B."/>
            <person name="Dasilva C."/>
            <person name="Salanoubat M."/>
            <person name="Levy M."/>
            <person name="Boudet N."/>
            <person name="Castellano S."/>
            <person name="Anthouard V."/>
            <person name="Jubin C."/>
            <person name="Castelli V."/>
            <person name="Katinka M."/>
            <person name="Vacherie B."/>
            <person name="Biemont C."/>
            <person name="Skalli Z."/>
            <person name="Cattolico L."/>
            <person name="Poulain J."/>
            <person name="De Berardinis V."/>
            <person name="Cruaud C."/>
            <person name="Duprat S."/>
            <person name="Brottier P."/>
            <person name="Coutanceau J.-P."/>
            <person name="Gouzy J."/>
            <person name="Parra G."/>
            <person name="Lardier G."/>
            <person name="Chapple C."/>
            <person name="McKernan K.J."/>
            <person name="McEwan P."/>
            <person name="Bosak S."/>
            <person name="Kellis M."/>
            <person name="Volff J.-N."/>
            <person name="Guigo R."/>
            <person name="Zody M.C."/>
            <person name="Mesirov J."/>
            <person name="Lindblad-Toh K."/>
            <person name="Birren B."/>
            <person name="Nusbaum C."/>
            <person name="Kahn D."/>
            <person name="Robinson-Rechavi M."/>
            <person name="Laudet V."/>
            <person name="Schachter V."/>
            <person name="Quetier F."/>
            <person name="Saurin W."/>
            <person name="Scarpelli C."/>
            <person name="Wincker P."/>
            <person name="Lander E.S."/>
            <person name="Weissenbach J."/>
            <person name="Roest Crollius H."/>
        </authorList>
    </citation>
    <scope>NUCLEOTIDE SEQUENCE [LARGE SCALE GENOMIC DNA]</scope>
</reference>
<accession>Q4SUN5</accession>
<protein>
    <submittedName>
        <fullName evidence="1">(spotted green pufferfish) hypothetical protein</fullName>
    </submittedName>
</protein>
<proteinExistence type="predicted"/>
<comment type="caution">
    <text evidence="1">The sequence shown here is derived from an EMBL/GenBank/DDBJ whole genome shotgun (WGS) entry which is preliminary data.</text>
</comment>
<organism evidence="1">
    <name type="scientific">Tetraodon nigroviridis</name>
    <name type="common">Spotted green pufferfish</name>
    <name type="synonym">Chelonodon nigroviridis</name>
    <dbReference type="NCBI Taxonomy" id="99883"/>
    <lineage>
        <taxon>Eukaryota</taxon>
        <taxon>Metazoa</taxon>
        <taxon>Chordata</taxon>
        <taxon>Craniata</taxon>
        <taxon>Vertebrata</taxon>
        <taxon>Euteleostomi</taxon>
        <taxon>Actinopterygii</taxon>
        <taxon>Neopterygii</taxon>
        <taxon>Teleostei</taxon>
        <taxon>Neoteleostei</taxon>
        <taxon>Acanthomorphata</taxon>
        <taxon>Eupercaria</taxon>
        <taxon>Tetraodontiformes</taxon>
        <taxon>Tetradontoidea</taxon>
        <taxon>Tetraodontidae</taxon>
        <taxon>Tetraodon</taxon>
    </lineage>
</organism>
<gene>
    <name evidence="1" type="ORF">GSTENG00012379001</name>
</gene>
<sequence>RYVRDICIYGMDDLSWIINKNSMFANKFESATSPEALDCLEQWHRNKVLNQAGVAIEPSWLLATRRNRNDSHASVRSGT</sequence>
<dbReference type="KEGG" id="tng:GSTEN00012379G001"/>
<dbReference type="GO" id="GO:0008375">
    <property type="term" value="F:acetylglucosaminyltransferase activity"/>
    <property type="evidence" value="ECO:0007669"/>
    <property type="project" value="TreeGrafter"/>
</dbReference>
<dbReference type="AlphaFoldDB" id="Q4SUN5"/>
<reference evidence="1" key="2">
    <citation type="submission" date="2004-02" db="EMBL/GenBank/DDBJ databases">
        <authorList>
            <consortium name="Genoscope"/>
            <consortium name="Whitehead Institute Centre for Genome Research"/>
        </authorList>
    </citation>
    <scope>NUCLEOTIDE SEQUENCE</scope>
</reference>
<feature type="non-terminal residue" evidence="1">
    <location>
        <position position="1"/>
    </location>
</feature>
<dbReference type="PANTHER" id="PTHR19297">
    <property type="entry name" value="GLYCOSYLTRANSFERASE 14 FAMILY MEMBER"/>
    <property type="match status" value="1"/>
</dbReference>